<gene>
    <name evidence="1" type="ORF">DES43_11645</name>
</gene>
<organism evidence="1 2">
    <name type="scientific">Aquamicrobium defluvii</name>
    <dbReference type="NCBI Taxonomy" id="69279"/>
    <lineage>
        <taxon>Bacteria</taxon>
        <taxon>Pseudomonadati</taxon>
        <taxon>Pseudomonadota</taxon>
        <taxon>Alphaproteobacteria</taxon>
        <taxon>Hyphomicrobiales</taxon>
        <taxon>Phyllobacteriaceae</taxon>
        <taxon>Aquamicrobium</taxon>
    </lineage>
</organism>
<protein>
    <submittedName>
        <fullName evidence="1">Uncharacterized protein</fullName>
    </submittedName>
</protein>
<proteinExistence type="predicted"/>
<dbReference type="OrthoDB" id="8478881at2"/>
<sequence length="243" mass="26984">MSVLGEHLAGGTQALPNSFYRARPQVLRIVLQTLERALTATVTIVGDVRIHEPRFTRQLFLDFERARDETPGSPRYDITHQPELPIADDTGAVAVLRRLDLRILFQRQVGRTGDYLCLECKYLDANDRGTDREYVDEGVDRIVIGDYAANHPWAVMVGLERTGPLDLTACNVNARLIAKYGLVHGFKSKSDIRLANVHESDHLQADGPHQITIIHALYLITPAKADLEPNGARGRVGESNVAS</sequence>
<keyword evidence="2" id="KW-1185">Reference proteome</keyword>
<dbReference type="Proteomes" id="UP000294958">
    <property type="component" value="Unassembled WGS sequence"/>
</dbReference>
<reference evidence="1 2" key="1">
    <citation type="submission" date="2019-03" db="EMBL/GenBank/DDBJ databases">
        <title>Genomic Encyclopedia of Type Strains, Phase IV (KMG-IV): sequencing the most valuable type-strain genomes for metagenomic binning, comparative biology and taxonomic classification.</title>
        <authorList>
            <person name="Goeker M."/>
        </authorList>
    </citation>
    <scope>NUCLEOTIDE SEQUENCE [LARGE SCALE GENOMIC DNA]</scope>
    <source>
        <strain evidence="1 2">DSM 11603</strain>
    </source>
</reference>
<dbReference type="EMBL" id="SNZF01000016">
    <property type="protein sequence ID" value="TDR34140.1"/>
    <property type="molecule type" value="Genomic_DNA"/>
</dbReference>
<evidence type="ECO:0000313" key="2">
    <source>
        <dbReference type="Proteomes" id="UP000294958"/>
    </source>
</evidence>
<comment type="caution">
    <text evidence="1">The sequence shown here is derived from an EMBL/GenBank/DDBJ whole genome shotgun (WGS) entry which is preliminary data.</text>
</comment>
<accession>A0A4V3DKG1</accession>
<dbReference type="RefSeq" id="WP_133675548.1">
    <property type="nucleotide sequence ID" value="NZ_SNZF01000016.1"/>
</dbReference>
<dbReference type="AlphaFoldDB" id="A0A4V3DKG1"/>
<evidence type="ECO:0000313" key="1">
    <source>
        <dbReference type="EMBL" id="TDR34140.1"/>
    </source>
</evidence>
<name>A0A4V3DKG1_9HYPH</name>